<dbReference type="Proteomes" id="UP000530660">
    <property type="component" value="Unassembled WGS sequence"/>
</dbReference>
<dbReference type="SUPFAM" id="SSF50978">
    <property type="entry name" value="WD40 repeat-like"/>
    <property type="match status" value="1"/>
</dbReference>
<keyword evidence="3" id="KW-0677">Repeat</keyword>
<dbReference type="PROSITE" id="PS50082">
    <property type="entry name" value="WD_REPEATS_2"/>
    <property type="match status" value="2"/>
</dbReference>
<dbReference type="PRINTS" id="PR00320">
    <property type="entry name" value="GPROTEINBRPT"/>
</dbReference>
<reference evidence="7 8" key="1">
    <citation type="journal article" date="2020" name="J. Phycol.">
        <title>Comparative genome analysis reveals Cyanidiococcus gen. nov., a new extremophilic red algal genus sister to Cyanidioschyzon (Cyanidioschyzonaceae, Rhodophyta).</title>
        <authorList>
            <person name="Liu S.-L."/>
            <person name="Chiang Y.-R."/>
            <person name="Yoon H.S."/>
            <person name="Fu H.-Y."/>
        </authorList>
    </citation>
    <scope>NUCLEOTIDE SEQUENCE [LARGE SCALE GENOMIC DNA]</scope>
    <source>
        <strain evidence="7 8">THAL066</strain>
    </source>
</reference>
<organism evidence="7 8">
    <name type="scientific">Cyanidiococcus yangmingshanensis</name>
    <dbReference type="NCBI Taxonomy" id="2690220"/>
    <lineage>
        <taxon>Eukaryota</taxon>
        <taxon>Rhodophyta</taxon>
        <taxon>Bangiophyceae</taxon>
        <taxon>Cyanidiales</taxon>
        <taxon>Cyanidiaceae</taxon>
        <taxon>Cyanidiococcus</taxon>
    </lineage>
</organism>
<feature type="region of interest" description="Disordered" evidence="6">
    <location>
        <begin position="1"/>
        <end position="50"/>
    </location>
</feature>
<evidence type="ECO:0000256" key="1">
    <source>
        <dbReference type="ARBA" id="ARBA00004123"/>
    </source>
</evidence>
<evidence type="ECO:0000313" key="7">
    <source>
        <dbReference type="EMBL" id="KAF6001748.1"/>
    </source>
</evidence>
<dbReference type="InterPro" id="IPR001680">
    <property type="entry name" value="WD40_rpt"/>
</dbReference>
<name>A0A7J7IFF9_9RHOD</name>
<proteinExistence type="predicted"/>
<feature type="compositionally biased region" description="Polar residues" evidence="6">
    <location>
        <begin position="7"/>
        <end position="16"/>
    </location>
</feature>
<dbReference type="GO" id="GO:0034511">
    <property type="term" value="F:U3 snoRNA binding"/>
    <property type="evidence" value="ECO:0007669"/>
    <property type="project" value="InterPro"/>
</dbReference>
<keyword evidence="8" id="KW-1185">Reference proteome</keyword>
<dbReference type="EMBL" id="VWRR01000013">
    <property type="protein sequence ID" value="KAF6001748.1"/>
    <property type="molecule type" value="Genomic_DNA"/>
</dbReference>
<evidence type="ECO:0000256" key="5">
    <source>
        <dbReference type="PROSITE-ProRule" id="PRU00221"/>
    </source>
</evidence>
<keyword evidence="2 5" id="KW-0853">WD repeat</keyword>
<protein>
    <submittedName>
        <fullName evidence="7">Pre-rRNA processing protein</fullName>
    </submittedName>
</protein>
<dbReference type="InterPro" id="IPR039241">
    <property type="entry name" value="Rrp9-like"/>
</dbReference>
<feature type="repeat" description="WD" evidence="5">
    <location>
        <begin position="255"/>
        <end position="296"/>
    </location>
</feature>
<dbReference type="OrthoDB" id="189968at2759"/>
<comment type="subcellular location">
    <subcellularLocation>
        <location evidence="1">Nucleus</location>
    </subcellularLocation>
</comment>
<dbReference type="PANTHER" id="PTHR19865:SF0">
    <property type="entry name" value="U3 SMALL NUCLEOLAR RNA-INTERACTING PROTEIN 2"/>
    <property type="match status" value="1"/>
</dbReference>
<dbReference type="GO" id="GO:0032040">
    <property type="term" value="C:small-subunit processome"/>
    <property type="evidence" value="ECO:0007669"/>
    <property type="project" value="TreeGrafter"/>
</dbReference>
<accession>A0A7J7IFF9</accession>
<dbReference type="Pfam" id="PF00400">
    <property type="entry name" value="WD40"/>
    <property type="match status" value="4"/>
</dbReference>
<dbReference type="InterPro" id="IPR036322">
    <property type="entry name" value="WD40_repeat_dom_sf"/>
</dbReference>
<evidence type="ECO:0000256" key="2">
    <source>
        <dbReference type="ARBA" id="ARBA00022574"/>
    </source>
</evidence>
<comment type="caution">
    <text evidence="7">The sequence shown here is derived from an EMBL/GenBank/DDBJ whole genome shotgun (WGS) entry which is preliminary data.</text>
</comment>
<dbReference type="InterPro" id="IPR015943">
    <property type="entry name" value="WD40/YVTN_repeat-like_dom_sf"/>
</dbReference>
<dbReference type="InterPro" id="IPR020472">
    <property type="entry name" value="WD40_PAC1"/>
</dbReference>
<evidence type="ECO:0000256" key="6">
    <source>
        <dbReference type="SAM" id="MobiDB-lite"/>
    </source>
</evidence>
<dbReference type="PANTHER" id="PTHR19865">
    <property type="entry name" value="U3 SMALL NUCLEOLAR RNA INTERACTING PROTEIN 2"/>
    <property type="match status" value="1"/>
</dbReference>
<feature type="repeat" description="WD" evidence="5">
    <location>
        <begin position="399"/>
        <end position="439"/>
    </location>
</feature>
<dbReference type="Gene3D" id="2.130.10.10">
    <property type="entry name" value="YVTN repeat-like/Quinoprotein amine dehydrogenase"/>
    <property type="match status" value="1"/>
</dbReference>
<keyword evidence="4" id="KW-0539">Nucleus</keyword>
<dbReference type="AlphaFoldDB" id="A0A7J7IFF9"/>
<dbReference type="SMART" id="SM00320">
    <property type="entry name" value="WD40"/>
    <property type="match status" value="6"/>
</dbReference>
<evidence type="ECO:0000313" key="8">
    <source>
        <dbReference type="Proteomes" id="UP000530660"/>
    </source>
</evidence>
<feature type="region of interest" description="Disordered" evidence="6">
    <location>
        <begin position="126"/>
        <end position="157"/>
    </location>
</feature>
<gene>
    <name evidence="7" type="primary">RRP9</name>
    <name evidence="7" type="ORF">F1559_002734</name>
</gene>
<sequence length="606" mass="66438">MKRPGRTSVSPHSSIRVTKRRQVPHFVVDPVHDDESIASSVDEDETEESGFLQPQVRGMVATNVSELVSSTMALSAEERKRSIAALDPTLEQLNESESSAGAEAEESLQARRLHIARAYLQRIGATEDAGQGDERSRVDDSESVSSLVDNFEDGSDNAEDALNERLYEEAQFLRGQYVQPKGKVDLEKYTLPLQPNFMAPGHKRPPTCIALLPTGEALGLPHQAITGGKDGAMLLWDLEHGSKRVVYAGQTTSSESQQQREILCIAASRDGRLVATGSRDACIRVYDLRQDHRAERTSSVHTISLIDVLRGHRAAVAGIAFFADAFRRQAGPNTSMSVDKTNADENLFSASFDRTLRLWSIERTGLSSRAATHAVADTEAGPHTSRRDRSWQIGYVDSYHGHDEGVTSLCCSSWGRLLSGGRDRTVRAWKVYDDTQLVFRAPRHTGRVVGTSIDCVAWVAPNAFVSGADDCCISLWSTKKKKPVYQVADAHASTACPWICALSSPEASNLVCSGSSDGCVRLWSVCMRTHAKSVSRESQKMEPLPEALEPIGKLPYAMSGFCNGLDSVQRHELYIAAAIGQEHRLGKWHVDRKAPSGLAFWRIPLG</sequence>
<evidence type="ECO:0000256" key="4">
    <source>
        <dbReference type="ARBA" id="ARBA00023242"/>
    </source>
</evidence>
<evidence type="ECO:0000256" key="3">
    <source>
        <dbReference type="ARBA" id="ARBA00022737"/>
    </source>
</evidence>